<dbReference type="AlphaFoldDB" id="A0A7R7ZKF5"/>
<feature type="transmembrane region" description="Helical" evidence="2">
    <location>
        <begin position="6"/>
        <end position="27"/>
    </location>
</feature>
<keyword evidence="2" id="KW-1133">Transmembrane helix</keyword>
<keyword evidence="2" id="KW-0472">Membrane</keyword>
<proteinExistence type="predicted"/>
<keyword evidence="4" id="KW-1185">Reference proteome</keyword>
<protein>
    <submittedName>
        <fullName evidence="3">Uncharacterized protein</fullName>
    </submittedName>
</protein>
<reference evidence="3" key="2">
    <citation type="submission" date="2021-02" db="EMBL/GenBank/DDBJ databases">
        <title>Aspergillus chevalieri M1 genome sequence.</title>
        <authorList>
            <person name="Kadooka C."/>
            <person name="Mori K."/>
            <person name="Futagami T."/>
        </authorList>
    </citation>
    <scope>NUCLEOTIDE SEQUENCE</scope>
    <source>
        <strain evidence="3">M1</strain>
    </source>
</reference>
<gene>
    <name evidence="3" type="ORF">ACHE_20826S</name>
</gene>
<name>A0A7R7ZKF5_ASPCH</name>
<dbReference type="EMBL" id="AP024417">
    <property type="protein sequence ID" value="BCR85368.1"/>
    <property type="molecule type" value="Genomic_DNA"/>
</dbReference>
<keyword evidence="2" id="KW-0812">Transmembrane</keyword>
<dbReference type="RefSeq" id="XP_043133890.1">
    <property type="nucleotide sequence ID" value="XM_043285171.1"/>
</dbReference>
<feature type="transmembrane region" description="Helical" evidence="2">
    <location>
        <begin position="155"/>
        <end position="176"/>
    </location>
</feature>
<reference evidence="3" key="1">
    <citation type="submission" date="2021-01" db="EMBL/GenBank/DDBJ databases">
        <authorList>
            <consortium name="Aspergillus chevalieri M1 genome sequencing consortium"/>
            <person name="Kazuki M."/>
            <person name="Futagami T."/>
        </authorList>
    </citation>
    <scope>NUCLEOTIDE SEQUENCE</scope>
    <source>
        <strain evidence="3">M1</strain>
    </source>
</reference>
<dbReference type="GeneID" id="66979727"/>
<dbReference type="KEGG" id="ache:ACHE_20826S"/>
<organism evidence="3 4">
    <name type="scientific">Aspergillus chevalieri</name>
    <name type="common">Eurotium chevalieri</name>
    <dbReference type="NCBI Taxonomy" id="182096"/>
    <lineage>
        <taxon>Eukaryota</taxon>
        <taxon>Fungi</taxon>
        <taxon>Dikarya</taxon>
        <taxon>Ascomycota</taxon>
        <taxon>Pezizomycotina</taxon>
        <taxon>Eurotiomycetes</taxon>
        <taxon>Eurotiomycetidae</taxon>
        <taxon>Eurotiales</taxon>
        <taxon>Aspergillaceae</taxon>
        <taxon>Aspergillus</taxon>
        <taxon>Aspergillus subgen. Aspergillus</taxon>
    </lineage>
</organism>
<dbReference type="Proteomes" id="UP000637239">
    <property type="component" value="Chromosome 2"/>
</dbReference>
<evidence type="ECO:0000256" key="1">
    <source>
        <dbReference type="SAM" id="MobiDB-lite"/>
    </source>
</evidence>
<evidence type="ECO:0000256" key="2">
    <source>
        <dbReference type="SAM" id="Phobius"/>
    </source>
</evidence>
<accession>A0A7R7ZKF5</accession>
<evidence type="ECO:0000313" key="3">
    <source>
        <dbReference type="EMBL" id="BCR85368.1"/>
    </source>
</evidence>
<feature type="region of interest" description="Disordered" evidence="1">
    <location>
        <begin position="409"/>
        <end position="428"/>
    </location>
</feature>
<sequence length="428" mass="48635">MDFFGLTMFSILMAIFGYFQSIPLTGVDRLQDGLSKGYVLSHFGMMVDRFFPVAYANDSFENTELQYDTTFAVLALTSPEPKSDSVVDSALTNPNTPTDDMTGYETHIVPLVADWNGSDRWIFRDTQYLDLIADRTRYVGFSSQIWSAAQSFSRIVVLLGLPIILVSVLFVAFVYWRDVRTADAEIMSFTNEVRSRRASLQRKIDLASYAIDQTLDDIVRHISAQQERIHQDLASFRPDDVISQEMGAFREKLELLIQSEFDRQASWVKDYLEELEQVRQTLPGPAEIRGQCDEFQEILQQAKEVHNSLNGTLKHMDELLNSRPVASLSQGSVSLVDEFHTVRSISSNEGTGLSNMSERIRETTHLQPQSLSQWVMASDRHAMTAEEFDKAREIRRERVKMRCANRVKANSASMNGQSGTAMTDRSSW</sequence>
<evidence type="ECO:0000313" key="4">
    <source>
        <dbReference type="Proteomes" id="UP000637239"/>
    </source>
</evidence>